<dbReference type="GO" id="GO:0003688">
    <property type="term" value="F:DNA replication origin binding"/>
    <property type="evidence" value="ECO:0007669"/>
    <property type="project" value="UniProtKB-UniRule"/>
</dbReference>
<feature type="domain" description="Origin recognition complex subunit 2 RecA-like" evidence="7">
    <location>
        <begin position="204"/>
        <end position="255"/>
    </location>
</feature>
<evidence type="ECO:0000256" key="5">
    <source>
        <dbReference type="RuleBase" id="RU368084"/>
    </source>
</evidence>
<gene>
    <name evidence="9" type="primary">ORC2</name>
    <name evidence="9" type="ORF">HK103_003816</name>
</gene>
<dbReference type="InterPro" id="IPR056773">
    <property type="entry name" value="WHD_ORC2"/>
</dbReference>
<proteinExistence type="inferred from homology"/>
<dbReference type="InterPro" id="IPR056772">
    <property type="entry name" value="RecA-like_ORC2"/>
</dbReference>
<evidence type="ECO:0000313" key="9">
    <source>
        <dbReference type="EMBL" id="KAJ3261973.1"/>
    </source>
</evidence>
<evidence type="ECO:0000259" key="7">
    <source>
        <dbReference type="Pfam" id="PF04084"/>
    </source>
</evidence>
<dbReference type="PANTHER" id="PTHR14052:SF0">
    <property type="entry name" value="ORIGIN RECOGNITION COMPLEX SUBUNIT 2"/>
    <property type="match status" value="1"/>
</dbReference>
<evidence type="ECO:0000256" key="2">
    <source>
        <dbReference type="ARBA" id="ARBA00007421"/>
    </source>
</evidence>
<evidence type="ECO:0000313" key="10">
    <source>
        <dbReference type="Proteomes" id="UP001210925"/>
    </source>
</evidence>
<dbReference type="Pfam" id="PF24882">
    <property type="entry name" value="WHD_ORC2"/>
    <property type="match status" value="1"/>
</dbReference>
<dbReference type="AlphaFoldDB" id="A0AAD5Y6U6"/>
<dbReference type="PANTHER" id="PTHR14052">
    <property type="entry name" value="ORIGIN RECOGNITION COMPLEX SUBUNIT 2"/>
    <property type="match status" value="1"/>
</dbReference>
<evidence type="ECO:0000259" key="8">
    <source>
        <dbReference type="Pfam" id="PF24882"/>
    </source>
</evidence>
<sequence length="385" mass="43819">MTLSTRKANTPRKNSPLKKKTGRSTKADTPQKKVLKTGLDVSSRIEAEQNSSDEEYIDKENLPVNSPAGKEMFTLTKKHSSLEKFITPFKERQLKLQENKENLKNVVDLESSEDDEDYFANASSKTKTSNNTLSFSMTLADYNLKVNDTHVDNKQLLDQRRSDFFQFRYLEEGPVVNINGFHPNISLKPVLSKIISDVIMYDEGPGLQNEQSQRILSQLAACKSIYFIASFDNINTPLLWDNTKLSNFNFIWHDLTTFEPYLIETSFETNILGKNKTNSFQGTKYVLDSLTSNAKQIFLLLAEHQLSVMESKASSNDGLSFQTFYQRANESFLCTSQLTFKTLLTEFKDHEIISSVTNSDGQVLYIPMDKNVLEELVGQIKEMLG</sequence>
<comment type="subunit">
    <text evidence="5">Component of the origin recognition complex (ORC).</text>
</comment>
<dbReference type="GO" id="GO:0005664">
    <property type="term" value="C:nuclear origin of replication recognition complex"/>
    <property type="evidence" value="ECO:0007669"/>
    <property type="project" value="UniProtKB-UniRule"/>
</dbReference>
<dbReference type="GO" id="GO:0006260">
    <property type="term" value="P:DNA replication"/>
    <property type="evidence" value="ECO:0007669"/>
    <property type="project" value="UniProtKB-UniRule"/>
</dbReference>
<evidence type="ECO:0000256" key="4">
    <source>
        <dbReference type="ARBA" id="ARBA00023242"/>
    </source>
</evidence>
<protein>
    <recommendedName>
        <fullName evidence="5">Origin recognition complex subunit 2</fullName>
    </recommendedName>
</protein>
<comment type="function">
    <text evidence="5">Component of the origin recognition complex (ORC) that binds origins of replication. DNA-binding is ATP-dependent. ORC is required to assemble the pre-replication complex necessary to initiate DNA replication.</text>
</comment>
<dbReference type="Pfam" id="PF04084">
    <property type="entry name" value="RecA-like_ORC2"/>
    <property type="match status" value="1"/>
</dbReference>
<keyword evidence="3 5" id="KW-0235">DNA replication</keyword>
<reference evidence="9" key="1">
    <citation type="submission" date="2020-05" db="EMBL/GenBank/DDBJ databases">
        <title>Phylogenomic resolution of chytrid fungi.</title>
        <authorList>
            <person name="Stajich J.E."/>
            <person name="Amses K."/>
            <person name="Simmons R."/>
            <person name="Seto K."/>
            <person name="Myers J."/>
            <person name="Bonds A."/>
            <person name="Quandt C.A."/>
            <person name="Barry K."/>
            <person name="Liu P."/>
            <person name="Grigoriev I."/>
            <person name="Longcore J.E."/>
            <person name="James T.Y."/>
        </authorList>
    </citation>
    <scope>NUCLEOTIDE SEQUENCE</scope>
    <source>
        <strain evidence="9">PLAUS21</strain>
    </source>
</reference>
<evidence type="ECO:0000256" key="3">
    <source>
        <dbReference type="ARBA" id="ARBA00022705"/>
    </source>
</evidence>
<feature type="compositionally biased region" description="Polar residues" evidence="6">
    <location>
        <begin position="1"/>
        <end position="13"/>
    </location>
</feature>
<keyword evidence="10" id="KW-1185">Reference proteome</keyword>
<comment type="subcellular location">
    <subcellularLocation>
        <location evidence="1 5">Nucleus</location>
    </subcellularLocation>
</comment>
<evidence type="ECO:0000256" key="1">
    <source>
        <dbReference type="ARBA" id="ARBA00004123"/>
    </source>
</evidence>
<organism evidence="9 10">
    <name type="scientific">Boothiomyces macroporosus</name>
    <dbReference type="NCBI Taxonomy" id="261099"/>
    <lineage>
        <taxon>Eukaryota</taxon>
        <taxon>Fungi</taxon>
        <taxon>Fungi incertae sedis</taxon>
        <taxon>Chytridiomycota</taxon>
        <taxon>Chytridiomycota incertae sedis</taxon>
        <taxon>Chytridiomycetes</taxon>
        <taxon>Rhizophydiales</taxon>
        <taxon>Terramycetaceae</taxon>
        <taxon>Boothiomyces</taxon>
    </lineage>
</organism>
<comment type="similarity">
    <text evidence="2 5">Belongs to the ORC2 family.</text>
</comment>
<dbReference type="EMBL" id="JADGKB010000003">
    <property type="protein sequence ID" value="KAJ3261973.1"/>
    <property type="molecule type" value="Genomic_DNA"/>
</dbReference>
<keyword evidence="4 5" id="KW-0539">Nucleus</keyword>
<feature type="region of interest" description="Disordered" evidence="6">
    <location>
        <begin position="1"/>
        <end position="54"/>
    </location>
</feature>
<comment type="caution">
    <text evidence="9">The sequence shown here is derived from an EMBL/GenBank/DDBJ whole genome shotgun (WGS) entry which is preliminary data.</text>
</comment>
<dbReference type="InterPro" id="IPR007220">
    <property type="entry name" value="ORC2"/>
</dbReference>
<accession>A0AAD5Y6U6</accession>
<evidence type="ECO:0000256" key="6">
    <source>
        <dbReference type="SAM" id="MobiDB-lite"/>
    </source>
</evidence>
<dbReference type="Proteomes" id="UP001210925">
    <property type="component" value="Unassembled WGS sequence"/>
</dbReference>
<feature type="domain" description="Origin recognition complex subunit 2 winged-helix" evidence="8">
    <location>
        <begin position="312"/>
        <end position="371"/>
    </location>
</feature>
<name>A0AAD5Y6U6_9FUNG</name>